<dbReference type="SUPFAM" id="SSF52821">
    <property type="entry name" value="Rhodanese/Cell cycle control phosphatase"/>
    <property type="match status" value="1"/>
</dbReference>
<keyword evidence="3" id="KW-1185">Reference proteome</keyword>
<dbReference type="AlphaFoldDB" id="A0A1H7Y391"/>
<dbReference type="Pfam" id="PF00581">
    <property type="entry name" value="Rhodanese"/>
    <property type="match status" value="1"/>
</dbReference>
<proteinExistence type="predicted"/>
<protein>
    <submittedName>
        <fullName evidence="2">Rhodanese-related sulfurtransferase</fullName>
    </submittedName>
</protein>
<keyword evidence="2" id="KW-0808">Transferase</keyword>
<evidence type="ECO:0000259" key="1">
    <source>
        <dbReference type="PROSITE" id="PS50206"/>
    </source>
</evidence>
<evidence type="ECO:0000313" key="2">
    <source>
        <dbReference type="EMBL" id="SEM39797.1"/>
    </source>
</evidence>
<dbReference type="Gene3D" id="3.40.250.10">
    <property type="entry name" value="Rhodanese-like domain"/>
    <property type="match status" value="1"/>
</dbReference>
<sequence>MKGLIVLDHIEKITTDELQAKLEAGEKLELVDVREDEEVAAGMIPGAKHIRMGTIPDTLDYFDKDKEYIFICRSGNRSGHVCQYLQEQGYKVRNMVGGMLDWKGETEA</sequence>
<feature type="domain" description="Rhodanese" evidence="1">
    <location>
        <begin position="24"/>
        <end position="107"/>
    </location>
</feature>
<dbReference type="Proteomes" id="UP000198553">
    <property type="component" value="Unassembled WGS sequence"/>
</dbReference>
<dbReference type="PANTHER" id="PTHR43031">
    <property type="entry name" value="FAD-DEPENDENT OXIDOREDUCTASE"/>
    <property type="match status" value="1"/>
</dbReference>
<dbReference type="InterPro" id="IPR036873">
    <property type="entry name" value="Rhodanese-like_dom_sf"/>
</dbReference>
<dbReference type="SMART" id="SM00450">
    <property type="entry name" value="RHOD"/>
    <property type="match status" value="1"/>
</dbReference>
<accession>A0A1H7Y391</accession>
<gene>
    <name evidence="2" type="ORF">SAMN05192533_102466</name>
</gene>
<organism evidence="2 3">
    <name type="scientific">Mesobacillus persicus</name>
    <dbReference type="NCBI Taxonomy" id="930146"/>
    <lineage>
        <taxon>Bacteria</taxon>
        <taxon>Bacillati</taxon>
        <taxon>Bacillota</taxon>
        <taxon>Bacilli</taxon>
        <taxon>Bacillales</taxon>
        <taxon>Bacillaceae</taxon>
        <taxon>Mesobacillus</taxon>
    </lineage>
</organism>
<dbReference type="InterPro" id="IPR050229">
    <property type="entry name" value="GlpE_sulfurtransferase"/>
</dbReference>
<dbReference type="STRING" id="930146.SAMN05192533_102466"/>
<reference evidence="3" key="1">
    <citation type="submission" date="2016-10" db="EMBL/GenBank/DDBJ databases">
        <authorList>
            <person name="Varghese N."/>
            <person name="Submissions S."/>
        </authorList>
    </citation>
    <scope>NUCLEOTIDE SEQUENCE [LARGE SCALE GENOMIC DNA]</scope>
    <source>
        <strain evidence="3">B48,IBRC-M 10115,DSM 25386,CECT 8001</strain>
    </source>
</reference>
<dbReference type="PANTHER" id="PTHR43031:SF17">
    <property type="entry name" value="SULFURTRANSFERASE YTWF-RELATED"/>
    <property type="match status" value="1"/>
</dbReference>
<evidence type="ECO:0000313" key="3">
    <source>
        <dbReference type="Proteomes" id="UP000198553"/>
    </source>
</evidence>
<dbReference type="CDD" id="cd00158">
    <property type="entry name" value="RHOD"/>
    <property type="match status" value="1"/>
</dbReference>
<name>A0A1H7Y391_9BACI</name>
<dbReference type="PROSITE" id="PS50206">
    <property type="entry name" value="RHODANESE_3"/>
    <property type="match status" value="1"/>
</dbReference>
<dbReference type="EMBL" id="FOBW01000002">
    <property type="protein sequence ID" value="SEM39797.1"/>
    <property type="molecule type" value="Genomic_DNA"/>
</dbReference>
<dbReference type="GO" id="GO:0016740">
    <property type="term" value="F:transferase activity"/>
    <property type="evidence" value="ECO:0007669"/>
    <property type="project" value="UniProtKB-KW"/>
</dbReference>
<dbReference type="InterPro" id="IPR001763">
    <property type="entry name" value="Rhodanese-like_dom"/>
</dbReference>